<evidence type="ECO:0000313" key="4">
    <source>
        <dbReference type="EMBL" id="RHN51574.1"/>
    </source>
</evidence>
<dbReference type="InterPro" id="IPR045134">
    <property type="entry name" value="UHRF1/2-like"/>
</dbReference>
<comment type="caution">
    <text evidence="4">The sequence shown here is derived from an EMBL/GenBank/DDBJ whole genome shotgun (WGS) entry which is preliminary data.</text>
</comment>
<dbReference type="PANTHER" id="PTHR14140">
    <property type="entry name" value="E3 UBIQUITIN-PROTEIN LIGASE UHRF-RELATED"/>
    <property type="match status" value="1"/>
</dbReference>
<feature type="domain" description="YDG" evidence="3">
    <location>
        <begin position="1"/>
        <end position="63"/>
    </location>
</feature>
<dbReference type="Pfam" id="PF02182">
    <property type="entry name" value="SAD_SRA"/>
    <property type="match status" value="1"/>
</dbReference>
<dbReference type="Gramene" id="rna36038">
    <property type="protein sequence ID" value="RHN51574.1"/>
    <property type="gene ID" value="gene36038"/>
</dbReference>
<dbReference type="InterPro" id="IPR003105">
    <property type="entry name" value="SRA_YDG"/>
</dbReference>
<dbReference type="Gene3D" id="2.30.280.10">
    <property type="entry name" value="SRA-YDG"/>
    <property type="match status" value="1"/>
</dbReference>
<dbReference type="Proteomes" id="UP000265566">
    <property type="component" value="Chromosome 6"/>
</dbReference>
<dbReference type="InterPro" id="IPR015947">
    <property type="entry name" value="PUA-like_sf"/>
</dbReference>
<dbReference type="PROSITE" id="PS51015">
    <property type="entry name" value="YDG"/>
    <property type="match status" value="1"/>
</dbReference>
<evidence type="ECO:0000313" key="5">
    <source>
        <dbReference type="Proteomes" id="UP000265566"/>
    </source>
</evidence>
<name>A0A396HIA9_MEDTR</name>
<organism evidence="4 5">
    <name type="scientific">Medicago truncatula</name>
    <name type="common">Barrel medic</name>
    <name type="synonym">Medicago tribuloides</name>
    <dbReference type="NCBI Taxonomy" id="3880"/>
    <lineage>
        <taxon>Eukaryota</taxon>
        <taxon>Viridiplantae</taxon>
        <taxon>Streptophyta</taxon>
        <taxon>Embryophyta</taxon>
        <taxon>Tracheophyta</taxon>
        <taxon>Spermatophyta</taxon>
        <taxon>Magnoliopsida</taxon>
        <taxon>eudicotyledons</taxon>
        <taxon>Gunneridae</taxon>
        <taxon>Pentapetalae</taxon>
        <taxon>rosids</taxon>
        <taxon>fabids</taxon>
        <taxon>Fabales</taxon>
        <taxon>Fabaceae</taxon>
        <taxon>Papilionoideae</taxon>
        <taxon>50 kb inversion clade</taxon>
        <taxon>NPAAA clade</taxon>
        <taxon>Hologalegina</taxon>
        <taxon>IRL clade</taxon>
        <taxon>Trifolieae</taxon>
        <taxon>Medicago</taxon>
    </lineage>
</organism>
<reference evidence="5" key="1">
    <citation type="journal article" date="2018" name="Nat. Plants">
        <title>Whole-genome landscape of Medicago truncatula symbiotic genes.</title>
        <authorList>
            <person name="Pecrix Y."/>
            <person name="Staton S.E."/>
            <person name="Sallet E."/>
            <person name="Lelandais-Briere C."/>
            <person name="Moreau S."/>
            <person name="Carrere S."/>
            <person name="Blein T."/>
            <person name="Jardinaud M.F."/>
            <person name="Latrasse D."/>
            <person name="Zouine M."/>
            <person name="Zahm M."/>
            <person name="Kreplak J."/>
            <person name="Mayjonade B."/>
            <person name="Satge C."/>
            <person name="Perez M."/>
            <person name="Cauet S."/>
            <person name="Marande W."/>
            <person name="Chantry-Darmon C."/>
            <person name="Lopez-Roques C."/>
            <person name="Bouchez O."/>
            <person name="Berard A."/>
            <person name="Debelle F."/>
            <person name="Munos S."/>
            <person name="Bendahmane A."/>
            <person name="Berges H."/>
            <person name="Niebel A."/>
            <person name="Buitink J."/>
            <person name="Frugier F."/>
            <person name="Benhamed M."/>
            <person name="Crespi M."/>
            <person name="Gouzy J."/>
            <person name="Gamas P."/>
        </authorList>
    </citation>
    <scope>NUCLEOTIDE SEQUENCE [LARGE SCALE GENOMIC DNA]</scope>
    <source>
        <strain evidence="5">cv. Jemalong A17</strain>
    </source>
</reference>
<dbReference type="EMBL" id="PSQE01000006">
    <property type="protein sequence ID" value="RHN51574.1"/>
    <property type="molecule type" value="Genomic_DNA"/>
</dbReference>
<comment type="subcellular location">
    <subcellularLocation>
        <location evidence="2">Nucleus</location>
    </subcellularLocation>
</comment>
<dbReference type="GO" id="GO:0005634">
    <property type="term" value="C:nucleus"/>
    <property type="evidence" value="ECO:0007669"/>
    <property type="project" value="UniProtKB-SubCell"/>
</dbReference>
<accession>A0A396HIA9</accession>
<dbReference type="AlphaFoldDB" id="A0A396HIA9"/>
<dbReference type="InterPro" id="IPR036987">
    <property type="entry name" value="SRA-YDG_sf"/>
</dbReference>
<evidence type="ECO:0000259" key="3">
    <source>
        <dbReference type="PROSITE" id="PS51015"/>
    </source>
</evidence>
<protein>
    <submittedName>
        <fullName evidence="4">Putative PUA-like domain, oxidoreductase-like protein</fullName>
    </submittedName>
</protein>
<evidence type="ECO:0000256" key="2">
    <source>
        <dbReference type="PROSITE-ProRule" id="PRU00358"/>
    </source>
</evidence>
<evidence type="ECO:0000256" key="1">
    <source>
        <dbReference type="ARBA" id="ARBA00023242"/>
    </source>
</evidence>
<sequence>MIEALRLCCQKGCPVCVFRSHREKRSSYAPKLGVRYDGEYRIEKCWCKIGKQVCFFFLIIIRCNLFN</sequence>
<dbReference type="SUPFAM" id="SSF88697">
    <property type="entry name" value="PUA domain-like"/>
    <property type="match status" value="1"/>
</dbReference>
<keyword evidence="1 2" id="KW-0539">Nucleus</keyword>
<dbReference type="PANTHER" id="PTHR14140:SF27">
    <property type="entry name" value="OS04G0289800 PROTEIN"/>
    <property type="match status" value="1"/>
</dbReference>
<gene>
    <name evidence="4" type="ORF">MtrunA17_Chr6g0470181</name>
</gene>
<proteinExistence type="predicted"/>